<dbReference type="GO" id="GO:0006508">
    <property type="term" value="P:proteolysis"/>
    <property type="evidence" value="ECO:0007669"/>
    <property type="project" value="UniProtKB-KW"/>
</dbReference>
<keyword evidence="3 5" id="KW-0720">Serine protease</keyword>
<feature type="domain" description="Peptidase S1" evidence="7">
    <location>
        <begin position="145"/>
        <end position="380"/>
    </location>
</feature>
<reference evidence="8" key="1">
    <citation type="submission" date="2021-02" db="EMBL/GenBank/DDBJ databases">
        <title>Comparative genomics reveals that relaxation of natural selection precedes convergent phenotypic evolution of cavefish.</title>
        <authorList>
            <person name="Peng Z."/>
        </authorList>
    </citation>
    <scope>NUCLEOTIDE SEQUENCE</scope>
    <source>
        <tissue evidence="8">Muscle</tissue>
    </source>
</reference>
<comment type="caution">
    <text evidence="8">The sequence shown here is derived from an EMBL/GenBank/DDBJ whole genome shotgun (WGS) entry which is preliminary data.</text>
</comment>
<keyword evidence="4" id="KW-1015">Disulfide bond</keyword>
<dbReference type="InterPro" id="IPR033116">
    <property type="entry name" value="TRYPSIN_SER"/>
</dbReference>
<dbReference type="InterPro" id="IPR018114">
    <property type="entry name" value="TRYPSIN_HIS"/>
</dbReference>
<evidence type="ECO:0000256" key="5">
    <source>
        <dbReference type="RuleBase" id="RU363034"/>
    </source>
</evidence>
<keyword evidence="6" id="KW-1133">Transmembrane helix</keyword>
<dbReference type="Gene3D" id="2.40.10.10">
    <property type="entry name" value="Trypsin-like serine proteases"/>
    <property type="match status" value="2"/>
</dbReference>
<dbReference type="Proteomes" id="UP001059041">
    <property type="component" value="Linkage Group LG8"/>
</dbReference>
<keyword evidence="6" id="KW-0812">Transmembrane</keyword>
<evidence type="ECO:0000256" key="3">
    <source>
        <dbReference type="ARBA" id="ARBA00022825"/>
    </source>
</evidence>
<dbReference type="PRINTS" id="PR00722">
    <property type="entry name" value="CHYMOTRYPSIN"/>
</dbReference>
<feature type="transmembrane region" description="Helical" evidence="6">
    <location>
        <begin position="68"/>
        <end position="89"/>
    </location>
</feature>
<keyword evidence="2 5" id="KW-0378">Hydrolase</keyword>
<dbReference type="CDD" id="cd00190">
    <property type="entry name" value="Tryp_SPc"/>
    <property type="match status" value="1"/>
</dbReference>
<evidence type="ECO:0000256" key="1">
    <source>
        <dbReference type="ARBA" id="ARBA00022670"/>
    </source>
</evidence>
<sequence length="388" mass="42564">MAFAQLYTLSVIMSHLPMSPARDPSTDSKTSSKHEELNLQDGDVTVNISADDTDVSGLRFWPSCPSRLAFITALIPAVVILTVCIAITVKFVCFPDHSRDVYTSAENCSITQTPFFSVKSPSDLSVNITSDCSSSTSGGSRESRIVGGTEALRDQWGWQTSLHWQGKHVCGGAIVTSRWVITAAHCFIQYNMMEESDWVVVIDTVSVSDPSQGKRYNTLEIHPHPKFSEDTNDYDLCLLRTQSAMMMGDNVRPVCLPRLRDSFPPGSSCWVTGWGYTREGGSLSSHLRQALVEVIDQPLCSQPFVYGSLLTPRMLCAGVMEGGVDSCQGDSGGPLVCKTEAGDWRLAGVVSWGEGCGRRNKPGVYTRVTQLLQWLDLYVNRDKNDAVL</sequence>
<dbReference type="InterPro" id="IPR009003">
    <property type="entry name" value="Peptidase_S1_PA"/>
</dbReference>
<evidence type="ECO:0000256" key="2">
    <source>
        <dbReference type="ARBA" id="ARBA00022801"/>
    </source>
</evidence>
<keyword evidence="9" id="KW-1185">Reference proteome</keyword>
<dbReference type="AlphaFoldDB" id="A0A9W8C3A4"/>
<gene>
    <name evidence="8" type="ORF">IRJ41_011117</name>
</gene>
<dbReference type="PANTHER" id="PTHR24252:SF7">
    <property type="entry name" value="HYALIN"/>
    <property type="match status" value="1"/>
</dbReference>
<dbReference type="PROSITE" id="PS50240">
    <property type="entry name" value="TRYPSIN_DOM"/>
    <property type="match status" value="1"/>
</dbReference>
<protein>
    <recommendedName>
        <fullName evidence="7">Peptidase S1 domain-containing protein</fullName>
    </recommendedName>
</protein>
<evidence type="ECO:0000256" key="4">
    <source>
        <dbReference type="ARBA" id="ARBA00023157"/>
    </source>
</evidence>
<dbReference type="GO" id="GO:0004252">
    <property type="term" value="F:serine-type endopeptidase activity"/>
    <property type="evidence" value="ECO:0007669"/>
    <property type="project" value="InterPro"/>
</dbReference>
<evidence type="ECO:0000259" key="7">
    <source>
        <dbReference type="PROSITE" id="PS50240"/>
    </source>
</evidence>
<proteinExistence type="predicted"/>
<organism evidence="8 9">
    <name type="scientific">Triplophysa rosa</name>
    <name type="common">Cave loach</name>
    <dbReference type="NCBI Taxonomy" id="992332"/>
    <lineage>
        <taxon>Eukaryota</taxon>
        <taxon>Metazoa</taxon>
        <taxon>Chordata</taxon>
        <taxon>Craniata</taxon>
        <taxon>Vertebrata</taxon>
        <taxon>Euteleostomi</taxon>
        <taxon>Actinopterygii</taxon>
        <taxon>Neopterygii</taxon>
        <taxon>Teleostei</taxon>
        <taxon>Ostariophysi</taxon>
        <taxon>Cypriniformes</taxon>
        <taxon>Nemacheilidae</taxon>
        <taxon>Triplophysa</taxon>
    </lineage>
</organism>
<dbReference type="InterPro" id="IPR001254">
    <property type="entry name" value="Trypsin_dom"/>
</dbReference>
<dbReference type="PROSITE" id="PS00134">
    <property type="entry name" value="TRYPSIN_HIS"/>
    <property type="match status" value="1"/>
</dbReference>
<accession>A0A9W8C3A4</accession>
<dbReference type="SUPFAM" id="SSF50494">
    <property type="entry name" value="Trypsin-like serine proteases"/>
    <property type="match status" value="1"/>
</dbReference>
<keyword evidence="6" id="KW-0472">Membrane</keyword>
<keyword evidence="1 5" id="KW-0645">Protease</keyword>
<dbReference type="FunFam" id="2.40.10.10:FF:000003">
    <property type="entry name" value="Transmembrane serine protease 3"/>
    <property type="match status" value="1"/>
</dbReference>
<name>A0A9W8C3A4_TRIRA</name>
<evidence type="ECO:0000256" key="6">
    <source>
        <dbReference type="SAM" id="Phobius"/>
    </source>
</evidence>
<evidence type="ECO:0000313" key="9">
    <source>
        <dbReference type="Proteomes" id="UP001059041"/>
    </source>
</evidence>
<dbReference type="InterPro" id="IPR001314">
    <property type="entry name" value="Peptidase_S1A"/>
</dbReference>
<dbReference type="PROSITE" id="PS00135">
    <property type="entry name" value="TRYPSIN_SER"/>
    <property type="match status" value="1"/>
</dbReference>
<dbReference type="PANTHER" id="PTHR24252">
    <property type="entry name" value="ACROSIN-RELATED"/>
    <property type="match status" value="1"/>
</dbReference>
<dbReference type="SMART" id="SM00020">
    <property type="entry name" value="Tryp_SPc"/>
    <property type="match status" value="1"/>
</dbReference>
<dbReference type="Pfam" id="PF00089">
    <property type="entry name" value="Trypsin"/>
    <property type="match status" value="1"/>
</dbReference>
<dbReference type="InterPro" id="IPR043504">
    <property type="entry name" value="Peptidase_S1_PA_chymotrypsin"/>
</dbReference>
<dbReference type="EMBL" id="JAFHDT010000008">
    <property type="protein sequence ID" value="KAI7806741.1"/>
    <property type="molecule type" value="Genomic_DNA"/>
</dbReference>
<evidence type="ECO:0000313" key="8">
    <source>
        <dbReference type="EMBL" id="KAI7806741.1"/>
    </source>
</evidence>